<dbReference type="RefSeq" id="YP_009482921.1">
    <property type="nucleotide sequence ID" value="NC_037667.1"/>
</dbReference>
<feature type="transmembrane region" description="Helical" evidence="1">
    <location>
        <begin position="70"/>
        <end position="90"/>
    </location>
</feature>
<sequence length="295" mass="30646">MEPAIDFLACTAAVALWAAPCLAARCGLLVSYGDVPFRALLAVAQARVAAAAVALVYALAAAFAPDAYMWWWFVGAVFAIGTGCACYVGHDDAIGRAIAPYLALVSCAALLPAWCGLDCAWRAACFIWVAVSTTSLACDARTYGRLPTVDAAHIAIDAHAVIAAGLTAAHVHPILPIVAALTWLLRAADALVGSRRRPGSTPAVLFGMVALHDKALAADALFMALFAVLAAASGEGGWVAPWASVLASAALVVEEHGSALSTRCEPHVAVFLRLVGREPVRPRGRMARRVRAPAN</sequence>
<gene>
    <name evidence="2" type="ORF">pqer_cds_230</name>
</gene>
<dbReference type="Proteomes" id="UP000248852">
    <property type="component" value="Segment"/>
</dbReference>
<evidence type="ECO:0000313" key="2">
    <source>
        <dbReference type="EMBL" id="AVK74652.1"/>
    </source>
</evidence>
<reference evidence="2" key="1">
    <citation type="journal article" date="2018" name="Nat. Commun.">
        <title>Diversity and evolution of the emerging Pandoraviridae family.</title>
        <authorList>
            <person name="Legendre M."/>
            <person name="Fabre E."/>
            <person name="Poirot O."/>
            <person name="Jeudy S."/>
            <person name="Lartigue A."/>
            <person name="Alempic J.M."/>
            <person name="Beucher L."/>
            <person name="Philippe N."/>
            <person name="Bertaux L."/>
            <person name="Christo-Foroux E."/>
            <person name="Labadie K."/>
            <person name="Coute Y."/>
            <person name="Abergel C."/>
            <person name="Claverie J.M."/>
        </authorList>
    </citation>
    <scope>NUCLEOTIDE SEQUENCE [LARGE SCALE GENOMIC DNA]</scope>
    <source>
        <strain evidence="2">Quercus</strain>
    </source>
</reference>
<name>A0A2U7U8D9_9VIRU</name>
<protein>
    <submittedName>
        <fullName evidence="2">Uncharacterized protein</fullName>
    </submittedName>
</protein>
<dbReference type="EMBL" id="MG011689">
    <property type="protein sequence ID" value="AVK74652.1"/>
    <property type="molecule type" value="Genomic_DNA"/>
</dbReference>
<dbReference type="KEGG" id="vg:36843793"/>
<keyword evidence="1" id="KW-0812">Transmembrane</keyword>
<dbReference type="GeneID" id="36843793"/>
<keyword evidence="1" id="KW-0472">Membrane</keyword>
<evidence type="ECO:0000256" key="1">
    <source>
        <dbReference type="SAM" id="Phobius"/>
    </source>
</evidence>
<organism evidence="2">
    <name type="scientific">Pandoravirus quercus</name>
    <dbReference type="NCBI Taxonomy" id="2107709"/>
    <lineage>
        <taxon>Viruses</taxon>
        <taxon>Pandoravirus</taxon>
    </lineage>
</organism>
<accession>A0A2U7U8D9</accession>
<feature type="transmembrane region" description="Helical" evidence="1">
    <location>
        <begin position="96"/>
        <end position="117"/>
    </location>
</feature>
<proteinExistence type="predicted"/>
<keyword evidence="1" id="KW-1133">Transmembrane helix</keyword>
<feature type="transmembrane region" description="Helical" evidence="1">
    <location>
        <begin position="39"/>
        <end position="63"/>
    </location>
</feature>